<dbReference type="Proteomes" id="UP000198372">
    <property type="component" value="Unassembled WGS sequence"/>
</dbReference>
<dbReference type="AlphaFoldDB" id="A0A238FDC9"/>
<proteinExistence type="predicted"/>
<reference evidence="2" key="1">
    <citation type="submission" date="2016-09" db="EMBL/GenBank/DDBJ databases">
        <authorList>
            <person name="Jeantristanb JTB J.-T."/>
            <person name="Ricardo R."/>
        </authorList>
    </citation>
    <scope>NUCLEOTIDE SEQUENCE [LARGE SCALE GENOMIC DNA]</scope>
</reference>
<accession>A0A238FDC9</accession>
<name>A0A238FDC9_9BASI</name>
<evidence type="ECO:0000313" key="2">
    <source>
        <dbReference type="Proteomes" id="UP000198372"/>
    </source>
</evidence>
<evidence type="ECO:0000313" key="1">
    <source>
        <dbReference type="EMBL" id="SCV71185.1"/>
    </source>
</evidence>
<dbReference type="InterPro" id="IPR027417">
    <property type="entry name" value="P-loop_NTPase"/>
</dbReference>
<organism evidence="1 2">
    <name type="scientific">Microbotryum intermedium</name>
    <dbReference type="NCBI Taxonomy" id="269621"/>
    <lineage>
        <taxon>Eukaryota</taxon>
        <taxon>Fungi</taxon>
        <taxon>Dikarya</taxon>
        <taxon>Basidiomycota</taxon>
        <taxon>Pucciniomycotina</taxon>
        <taxon>Microbotryomycetes</taxon>
        <taxon>Microbotryales</taxon>
        <taxon>Microbotryaceae</taxon>
        <taxon>Microbotryum</taxon>
    </lineage>
</organism>
<dbReference type="EMBL" id="FMSP01000007">
    <property type="protein sequence ID" value="SCV71185.1"/>
    <property type="molecule type" value="Genomic_DNA"/>
</dbReference>
<sequence>MGDNGARAAKLVTDFILARLAQHRTSWKSAKTIPPLFVGIQGPQGSGKSHLASQLPATLSPLRTASLSLDDLYLPHTQLLSLASSHPTNRLIQGRGQPGTHDLPLGISVLSSLARINHDQKGSESVKLPTYDKSLHDGQGDRSNETIVVQAPIDIVLFEGWCLGFQPLPTETLTRIYETTSHDPKAYTQQHLDYEAPFFIKHALQDLEWVNDNLTDYEKALWTTLDCFVQIEPETMSYIWQWRLEQQEHNMKAKNGGIGMTDQQVQQFIARQVPNFSPWLLGLKPKTDARFSPFSLFPLV</sequence>
<dbReference type="STRING" id="269621.A0A238FDC9"/>
<protein>
    <submittedName>
        <fullName evidence="1">BQ2448_2773 protein</fullName>
    </submittedName>
</protein>
<dbReference type="OrthoDB" id="347435at2759"/>
<dbReference type="PANTHER" id="PTHR10285">
    <property type="entry name" value="URIDINE KINASE"/>
    <property type="match status" value="1"/>
</dbReference>
<dbReference type="SUPFAM" id="SSF52540">
    <property type="entry name" value="P-loop containing nucleoside triphosphate hydrolases"/>
    <property type="match status" value="1"/>
</dbReference>
<keyword evidence="2" id="KW-1185">Reference proteome</keyword>
<dbReference type="Gene3D" id="3.40.50.300">
    <property type="entry name" value="P-loop containing nucleotide triphosphate hydrolases"/>
    <property type="match status" value="1"/>
</dbReference>
<gene>
    <name evidence="1" type="ORF">BQ2448_2773</name>
</gene>